<comment type="subcellular location">
    <subcellularLocation>
        <location evidence="1">Peroxisome membrane</location>
        <topology evidence="1">Multi-pass membrane protein</topology>
    </subcellularLocation>
</comment>
<dbReference type="PANTHER" id="PTHR12888">
    <property type="entry name" value="PEROXISOME ASSEMBLY PROTEIN 12 PEROXIN-12"/>
    <property type="match status" value="1"/>
</dbReference>
<dbReference type="GO" id="GO:0006513">
    <property type="term" value="P:protein monoubiquitination"/>
    <property type="evidence" value="ECO:0007669"/>
    <property type="project" value="TreeGrafter"/>
</dbReference>
<organism evidence="16 17">
    <name type="scientific">Mesorhabditis spiculigera</name>
    <dbReference type="NCBI Taxonomy" id="96644"/>
    <lineage>
        <taxon>Eukaryota</taxon>
        <taxon>Metazoa</taxon>
        <taxon>Ecdysozoa</taxon>
        <taxon>Nematoda</taxon>
        <taxon>Chromadorea</taxon>
        <taxon>Rhabditida</taxon>
        <taxon>Rhabditina</taxon>
        <taxon>Rhabditomorpha</taxon>
        <taxon>Rhabditoidea</taxon>
        <taxon>Rhabditidae</taxon>
        <taxon>Mesorhabditinae</taxon>
        <taxon>Mesorhabditis</taxon>
    </lineage>
</organism>
<keyword evidence="7" id="KW-0479">Metal-binding</keyword>
<keyword evidence="17" id="KW-1185">Reference proteome</keyword>
<keyword evidence="12" id="KW-0472">Membrane</keyword>
<evidence type="ECO:0000256" key="12">
    <source>
        <dbReference type="ARBA" id="ARBA00023136"/>
    </source>
</evidence>
<dbReference type="CDD" id="cd16451">
    <property type="entry name" value="mRING_PEX12"/>
    <property type="match status" value="1"/>
</dbReference>
<evidence type="ECO:0000256" key="13">
    <source>
        <dbReference type="ARBA" id="ARBA00023140"/>
    </source>
</evidence>
<dbReference type="InterPro" id="IPR017375">
    <property type="entry name" value="PEX12"/>
</dbReference>
<keyword evidence="13" id="KW-0576">Peroxisome</keyword>
<evidence type="ECO:0000259" key="15">
    <source>
        <dbReference type="SMART" id="SM00184"/>
    </source>
</evidence>
<evidence type="ECO:0000256" key="5">
    <source>
        <dbReference type="ARBA" id="ARBA00022448"/>
    </source>
</evidence>
<feature type="domain" description="RING-type" evidence="15">
    <location>
        <begin position="292"/>
        <end position="330"/>
    </location>
</feature>
<keyword evidence="8" id="KW-0863">Zinc-finger</keyword>
<keyword evidence="10" id="KW-0653">Protein transport</keyword>
<reference evidence="16" key="1">
    <citation type="submission" date="2023-06" db="EMBL/GenBank/DDBJ databases">
        <authorList>
            <person name="Delattre M."/>
        </authorList>
    </citation>
    <scope>NUCLEOTIDE SEQUENCE</scope>
    <source>
        <strain evidence="16">AF72</strain>
    </source>
</reference>
<keyword evidence="9" id="KW-0862">Zinc</keyword>
<evidence type="ECO:0000256" key="9">
    <source>
        <dbReference type="ARBA" id="ARBA00022833"/>
    </source>
</evidence>
<protein>
    <recommendedName>
        <fullName evidence="4">Peroxisome assembly protein 12</fullName>
    </recommendedName>
    <alternativeName>
        <fullName evidence="14">Peroxin-12</fullName>
    </alternativeName>
</protein>
<evidence type="ECO:0000313" key="16">
    <source>
        <dbReference type="EMBL" id="CAJ0583546.1"/>
    </source>
</evidence>
<keyword evidence="11" id="KW-1133">Transmembrane helix</keyword>
<dbReference type="EMBL" id="CATQJA010002665">
    <property type="protein sequence ID" value="CAJ0583546.1"/>
    <property type="molecule type" value="Genomic_DNA"/>
</dbReference>
<evidence type="ECO:0000256" key="1">
    <source>
        <dbReference type="ARBA" id="ARBA00004585"/>
    </source>
</evidence>
<dbReference type="SUPFAM" id="SSF57850">
    <property type="entry name" value="RING/U-box"/>
    <property type="match status" value="1"/>
</dbReference>
<dbReference type="PANTHER" id="PTHR12888:SF0">
    <property type="entry name" value="PEROXISOME ASSEMBLY PROTEIN 12"/>
    <property type="match status" value="1"/>
</dbReference>
<name>A0AA36DA28_9BILA</name>
<dbReference type="GO" id="GO:0008270">
    <property type="term" value="F:zinc ion binding"/>
    <property type="evidence" value="ECO:0007669"/>
    <property type="project" value="UniProtKB-KW"/>
</dbReference>
<dbReference type="GO" id="GO:0016558">
    <property type="term" value="P:protein import into peroxisome matrix"/>
    <property type="evidence" value="ECO:0007669"/>
    <property type="project" value="InterPro"/>
</dbReference>
<dbReference type="PIRSF" id="PIRSF038074">
    <property type="entry name" value="Peroxisome_assembly_p12"/>
    <property type="match status" value="1"/>
</dbReference>
<evidence type="ECO:0000256" key="14">
    <source>
        <dbReference type="ARBA" id="ARBA00029692"/>
    </source>
</evidence>
<dbReference type="Proteomes" id="UP001177023">
    <property type="component" value="Unassembled WGS sequence"/>
</dbReference>
<evidence type="ECO:0000256" key="11">
    <source>
        <dbReference type="ARBA" id="ARBA00022989"/>
    </source>
</evidence>
<dbReference type="InterPro" id="IPR001841">
    <property type="entry name" value="Znf_RING"/>
</dbReference>
<dbReference type="InterPro" id="IPR013083">
    <property type="entry name" value="Znf_RING/FYVE/PHD"/>
</dbReference>
<evidence type="ECO:0000256" key="4">
    <source>
        <dbReference type="ARBA" id="ARBA00018980"/>
    </source>
</evidence>
<evidence type="ECO:0000313" key="17">
    <source>
        <dbReference type="Proteomes" id="UP001177023"/>
    </source>
</evidence>
<dbReference type="InterPro" id="IPR006845">
    <property type="entry name" value="Pex_N"/>
</dbReference>
<keyword evidence="6" id="KW-0812">Transmembrane</keyword>
<evidence type="ECO:0000256" key="10">
    <source>
        <dbReference type="ARBA" id="ARBA00022927"/>
    </source>
</evidence>
<evidence type="ECO:0000256" key="3">
    <source>
        <dbReference type="ARBA" id="ARBA00008704"/>
    </source>
</evidence>
<sequence length="344" mass="39695">MAELRGAFQSHNSNKVGDQPSIFDVMSQESLMKSLKPAMRHLVKYLAMVSPSRFSTASKWYDELYTLFDLWLQNHFLKKYGASFSENFYGMKRIFQKTGTMPMAGLSKIRSLFILVLWPYLRDKMDQLHDDLKVRLAYMSQAAKDSNLKLRLANLFVKYYPWLKTIISTATVLLQTAYIINRCFIHSPFLWAAGVRLERLTPNDLAAFDGIPAHLQPTNFLQRMWRWFLGLPGVVSRLFGYGLFFVQFVDFMYNSDVGSQLTKKNTGYKVPPAPHKLLINEENIGTLETHKCPLCLKKRVNSTALSTSGYVFCYTCIDTYLKQYGQCPITHVPADTKQLIRLYH</sequence>
<feature type="non-terminal residue" evidence="16">
    <location>
        <position position="344"/>
    </location>
</feature>
<dbReference type="AlphaFoldDB" id="A0AA36DA28"/>
<comment type="similarity">
    <text evidence="3">Belongs to the pex2/pex10/pex12 family.</text>
</comment>
<gene>
    <name evidence="16" type="ORF">MSPICULIGERA_LOCUS21619</name>
</gene>
<keyword evidence="5" id="KW-0813">Transport</keyword>
<comment type="caution">
    <text evidence="16">The sequence shown here is derived from an EMBL/GenBank/DDBJ whole genome shotgun (WGS) entry which is preliminary data.</text>
</comment>
<dbReference type="GO" id="GO:0005778">
    <property type="term" value="C:peroxisomal membrane"/>
    <property type="evidence" value="ECO:0007669"/>
    <property type="project" value="UniProtKB-SubCell"/>
</dbReference>
<dbReference type="GO" id="GO:1990429">
    <property type="term" value="C:peroxisomal importomer complex"/>
    <property type="evidence" value="ECO:0007669"/>
    <property type="project" value="TreeGrafter"/>
</dbReference>
<dbReference type="SMART" id="SM00184">
    <property type="entry name" value="RING"/>
    <property type="match status" value="1"/>
</dbReference>
<dbReference type="Pfam" id="PF04757">
    <property type="entry name" value="Pex2_Pex12"/>
    <property type="match status" value="1"/>
</dbReference>
<evidence type="ECO:0000256" key="8">
    <source>
        <dbReference type="ARBA" id="ARBA00022771"/>
    </source>
</evidence>
<evidence type="ECO:0000256" key="7">
    <source>
        <dbReference type="ARBA" id="ARBA00022723"/>
    </source>
</evidence>
<comment type="pathway">
    <text evidence="2">Protein modification; protein ubiquitination.</text>
</comment>
<dbReference type="Gene3D" id="3.30.40.10">
    <property type="entry name" value="Zinc/RING finger domain, C3HC4 (zinc finger)"/>
    <property type="match status" value="1"/>
</dbReference>
<proteinExistence type="inferred from homology"/>
<evidence type="ECO:0000256" key="2">
    <source>
        <dbReference type="ARBA" id="ARBA00004906"/>
    </source>
</evidence>
<accession>A0AA36DA28</accession>
<evidence type="ECO:0000256" key="6">
    <source>
        <dbReference type="ARBA" id="ARBA00022692"/>
    </source>
</evidence>
<dbReference type="GO" id="GO:0004842">
    <property type="term" value="F:ubiquitin-protein transferase activity"/>
    <property type="evidence" value="ECO:0007669"/>
    <property type="project" value="TreeGrafter"/>
</dbReference>